<organism evidence="3 4">
    <name type="scientific">Coleophoma crateriformis</name>
    <dbReference type="NCBI Taxonomy" id="565419"/>
    <lineage>
        <taxon>Eukaryota</taxon>
        <taxon>Fungi</taxon>
        <taxon>Dikarya</taxon>
        <taxon>Ascomycota</taxon>
        <taxon>Pezizomycotina</taxon>
        <taxon>Leotiomycetes</taxon>
        <taxon>Helotiales</taxon>
        <taxon>Dermateaceae</taxon>
        <taxon>Coleophoma</taxon>
    </lineage>
</organism>
<comment type="caution">
    <text evidence="3">The sequence shown here is derived from an EMBL/GenBank/DDBJ whole genome shotgun (WGS) entry which is preliminary data.</text>
</comment>
<proteinExistence type="predicted"/>
<feature type="transmembrane region" description="Helical" evidence="2">
    <location>
        <begin position="266"/>
        <end position="290"/>
    </location>
</feature>
<evidence type="ECO:0000256" key="2">
    <source>
        <dbReference type="SAM" id="Phobius"/>
    </source>
</evidence>
<feature type="transmembrane region" description="Helical" evidence="2">
    <location>
        <begin position="234"/>
        <end position="254"/>
    </location>
</feature>
<keyword evidence="4" id="KW-1185">Reference proteome</keyword>
<evidence type="ECO:0000256" key="1">
    <source>
        <dbReference type="SAM" id="MobiDB-lite"/>
    </source>
</evidence>
<dbReference type="AlphaFoldDB" id="A0A3D8SXN2"/>
<keyword evidence="2" id="KW-0472">Membrane</keyword>
<name>A0A3D8SXN2_9HELO</name>
<sequence>MEDSKTAQATASEYRGGGERMSPPSSFAYSSFKFWQSHVNDKENIIVTDTSVIHTNTALNNNCRSDHLIELTVRRLSAINDQGAIANLTSHSENLIPRIASSSSNPAIRTFTATQTSTNTVLYIQSLTVRPGQTCGAGKTSGPNPNQWLDVGTTTVANVQATIRTPSTPPISLDLSLTSKKRIWYPVSPPIVDIFSHDHLRAHGSQAKAEDSILLDPSMTCLSSIWSSIRRGNFLMPLADMCALLTEVLTVALANIPFSNATTYQGFKICVYISISILAFMLLTIIFALFRGHSFLKPPLNPETILQRLVYLSESQITYKLGDMGSWNEKDRNKIILFLNNTYSFKTVIGQDVSYKERIDIDEPSYLIEK</sequence>
<evidence type="ECO:0000313" key="4">
    <source>
        <dbReference type="Proteomes" id="UP000256328"/>
    </source>
</evidence>
<feature type="compositionally biased region" description="Polar residues" evidence="1">
    <location>
        <begin position="1"/>
        <end position="11"/>
    </location>
</feature>
<dbReference type="EMBL" id="PDLN01000003">
    <property type="protein sequence ID" value="RDW91019.1"/>
    <property type="molecule type" value="Genomic_DNA"/>
</dbReference>
<evidence type="ECO:0000313" key="3">
    <source>
        <dbReference type="EMBL" id="RDW91019.1"/>
    </source>
</evidence>
<gene>
    <name evidence="3" type="ORF">BP5796_02184</name>
</gene>
<keyword evidence="2" id="KW-0812">Transmembrane</keyword>
<reference evidence="3 4" key="1">
    <citation type="journal article" date="2018" name="IMA Fungus">
        <title>IMA Genome-F 9: Draft genome sequence of Annulohypoxylon stygium, Aspergillus mulundensis, Berkeleyomyces basicola (syn. Thielaviopsis basicola), Ceratocystis smalleyi, two Cercospora beticola strains, Coleophoma cylindrospora, Fusarium fracticaudum, Phialophora cf. hyalina, and Morchella septimelata.</title>
        <authorList>
            <person name="Wingfield B.D."/>
            <person name="Bills G.F."/>
            <person name="Dong Y."/>
            <person name="Huang W."/>
            <person name="Nel W.J."/>
            <person name="Swalarsk-Parry B.S."/>
            <person name="Vaghefi N."/>
            <person name="Wilken P.M."/>
            <person name="An Z."/>
            <person name="de Beer Z.W."/>
            <person name="De Vos L."/>
            <person name="Chen L."/>
            <person name="Duong T.A."/>
            <person name="Gao Y."/>
            <person name="Hammerbacher A."/>
            <person name="Kikkert J.R."/>
            <person name="Li Y."/>
            <person name="Li H."/>
            <person name="Li K."/>
            <person name="Li Q."/>
            <person name="Liu X."/>
            <person name="Ma X."/>
            <person name="Naidoo K."/>
            <person name="Pethybridge S.J."/>
            <person name="Sun J."/>
            <person name="Steenkamp E.T."/>
            <person name="van der Nest M.A."/>
            <person name="van Wyk S."/>
            <person name="Wingfield M.J."/>
            <person name="Xiong C."/>
            <person name="Yue Q."/>
            <person name="Zhang X."/>
        </authorList>
    </citation>
    <scope>NUCLEOTIDE SEQUENCE [LARGE SCALE GENOMIC DNA]</scope>
    <source>
        <strain evidence="3 4">BP5796</strain>
    </source>
</reference>
<dbReference type="OrthoDB" id="5428901at2759"/>
<feature type="region of interest" description="Disordered" evidence="1">
    <location>
        <begin position="1"/>
        <end position="23"/>
    </location>
</feature>
<dbReference type="Proteomes" id="UP000256328">
    <property type="component" value="Unassembled WGS sequence"/>
</dbReference>
<accession>A0A3D8SXN2</accession>
<protein>
    <submittedName>
        <fullName evidence="3">Uncharacterized protein</fullName>
    </submittedName>
</protein>
<keyword evidence="2" id="KW-1133">Transmembrane helix</keyword>